<accession>A0AB35Y2R8</accession>
<protein>
    <submittedName>
        <fullName evidence="4">GNAT family N-acetyltransferase</fullName>
        <ecNumber evidence="4">2.3.1.-</ecNumber>
    </submittedName>
    <submittedName>
        <fullName evidence="5">N-acetyltransferase family protein</fullName>
    </submittedName>
</protein>
<dbReference type="PANTHER" id="PTHR43072">
    <property type="entry name" value="N-ACETYLTRANSFERASE"/>
    <property type="match status" value="1"/>
</dbReference>
<feature type="domain" description="N-acetyltransferase" evidence="3">
    <location>
        <begin position="4"/>
        <end position="162"/>
    </location>
</feature>
<dbReference type="InterPro" id="IPR016181">
    <property type="entry name" value="Acyl_CoA_acyltransferase"/>
</dbReference>
<dbReference type="EC" id="2.3.1.-" evidence="4"/>
<reference evidence="4 6" key="1">
    <citation type="submission" date="2023-10" db="EMBL/GenBank/DDBJ databases">
        <title>Host Genetic Regulation of Human Gut Microbial Structural Variation.</title>
        <authorList>
            <person name="Harmsen H.J.M."/>
        </authorList>
    </citation>
    <scope>NUCLEOTIDE SEQUENCE [LARGE SCALE GENOMIC DNA]</scope>
    <source>
        <strain evidence="4 6">HTF-F</strain>
    </source>
</reference>
<name>A0AB35Y2R8_9FIRM</name>
<dbReference type="RefSeq" id="WP_249236891.1">
    <property type="nucleotide sequence ID" value="NZ_CP094473.1"/>
</dbReference>
<reference evidence="5" key="2">
    <citation type="submission" date="2024-03" db="EMBL/GenBank/DDBJ databases">
        <authorList>
            <person name="Plomp N."/>
            <person name="Harmsen H.J."/>
        </authorList>
    </citation>
    <scope>NUCLEOTIDE SEQUENCE</scope>
    <source>
        <strain evidence="5">HTF-128</strain>
    </source>
</reference>
<evidence type="ECO:0000256" key="2">
    <source>
        <dbReference type="ARBA" id="ARBA00023315"/>
    </source>
</evidence>
<keyword evidence="6" id="KW-1185">Reference proteome</keyword>
<evidence type="ECO:0000256" key="1">
    <source>
        <dbReference type="ARBA" id="ARBA00022679"/>
    </source>
</evidence>
<dbReference type="Proteomes" id="UP001263246">
    <property type="component" value="Unassembled WGS sequence"/>
</dbReference>
<dbReference type="EMBL" id="JAWHPR010000002">
    <property type="protein sequence ID" value="MDU8688209.1"/>
    <property type="molecule type" value="Genomic_DNA"/>
</dbReference>
<dbReference type="EMBL" id="JBBFGL010000004">
    <property type="protein sequence ID" value="MEJ5195544.1"/>
    <property type="molecule type" value="Genomic_DNA"/>
</dbReference>
<proteinExistence type="predicted"/>
<evidence type="ECO:0000313" key="6">
    <source>
        <dbReference type="Proteomes" id="UP001263246"/>
    </source>
</evidence>
<keyword evidence="2 4" id="KW-0012">Acyltransferase</keyword>
<organism evidence="5 7">
    <name type="scientific">Faecalibacterium wellingii</name>
    <dbReference type="NCBI Taxonomy" id="2929491"/>
    <lineage>
        <taxon>Bacteria</taxon>
        <taxon>Bacillati</taxon>
        <taxon>Bacillota</taxon>
        <taxon>Clostridia</taxon>
        <taxon>Eubacteriales</taxon>
        <taxon>Oscillospiraceae</taxon>
        <taxon>Faecalibacterium</taxon>
    </lineage>
</organism>
<gene>
    <name evidence="4" type="ORF">RX402_05515</name>
    <name evidence="5" type="ORF">WF834_05020</name>
</gene>
<evidence type="ECO:0000313" key="5">
    <source>
        <dbReference type="EMBL" id="MEJ5195544.1"/>
    </source>
</evidence>
<dbReference type="Proteomes" id="UP001373196">
    <property type="component" value="Unassembled WGS sequence"/>
</dbReference>
<dbReference type="CDD" id="cd04301">
    <property type="entry name" value="NAT_SF"/>
    <property type="match status" value="1"/>
</dbReference>
<dbReference type="PROSITE" id="PS51186">
    <property type="entry name" value="GNAT"/>
    <property type="match status" value="1"/>
</dbReference>
<evidence type="ECO:0000313" key="4">
    <source>
        <dbReference type="EMBL" id="MDU8688209.1"/>
    </source>
</evidence>
<dbReference type="SUPFAM" id="SSF55729">
    <property type="entry name" value="Acyl-CoA N-acyltransferases (Nat)"/>
    <property type="match status" value="1"/>
</dbReference>
<dbReference type="GO" id="GO:0016747">
    <property type="term" value="F:acyltransferase activity, transferring groups other than amino-acyl groups"/>
    <property type="evidence" value="ECO:0007669"/>
    <property type="project" value="InterPro"/>
</dbReference>
<comment type="caution">
    <text evidence="5">The sequence shown here is derived from an EMBL/GenBank/DDBJ whole genome shotgun (WGS) entry which is preliminary data.</text>
</comment>
<sequence length="172" mass="19620">MSKITIRPMEPEDWDAVSRIYLEGIATEHATFQTTCPPYAAWDASHTKDCRLVLLVDDVIAGWTALHRVDPRWCYRGVAEVSIYVGEQFRGHGLGCHLLAELCRQAEEAGYWTLQSTVLQDNAASRALHTKCGFRLVGRRERIARDCHGRWLDTFLMERRAAADEPEGYKKL</sequence>
<dbReference type="PANTHER" id="PTHR43072:SF23">
    <property type="entry name" value="UPF0039 PROTEIN C11D3.02C"/>
    <property type="match status" value="1"/>
</dbReference>
<evidence type="ECO:0000313" key="7">
    <source>
        <dbReference type="Proteomes" id="UP001373196"/>
    </source>
</evidence>
<dbReference type="Gene3D" id="3.40.630.30">
    <property type="match status" value="1"/>
</dbReference>
<dbReference type="InterPro" id="IPR000182">
    <property type="entry name" value="GNAT_dom"/>
</dbReference>
<evidence type="ECO:0000259" key="3">
    <source>
        <dbReference type="PROSITE" id="PS51186"/>
    </source>
</evidence>
<dbReference type="AlphaFoldDB" id="A0AB35Y2R8"/>
<dbReference type="Pfam" id="PF00583">
    <property type="entry name" value="Acetyltransf_1"/>
    <property type="match status" value="1"/>
</dbReference>
<keyword evidence="1 4" id="KW-0808">Transferase</keyword>